<proteinExistence type="predicted"/>
<keyword evidence="2" id="KW-1185">Reference proteome</keyword>
<dbReference type="EMBL" id="BAABJR010000005">
    <property type="protein sequence ID" value="GAA5207570.1"/>
    <property type="molecule type" value="Genomic_DNA"/>
</dbReference>
<accession>A0ABP9T334</accession>
<organism evidence="1 2">
    <name type="scientific">Streptomyces thinghirensis</name>
    <dbReference type="NCBI Taxonomy" id="551547"/>
    <lineage>
        <taxon>Bacteria</taxon>
        <taxon>Bacillati</taxon>
        <taxon>Actinomycetota</taxon>
        <taxon>Actinomycetes</taxon>
        <taxon>Kitasatosporales</taxon>
        <taxon>Streptomycetaceae</taxon>
        <taxon>Streptomyces</taxon>
    </lineage>
</organism>
<name>A0ABP9T334_9ACTN</name>
<dbReference type="Proteomes" id="UP001499878">
    <property type="component" value="Unassembled WGS sequence"/>
</dbReference>
<dbReference type="RefSeq" id="WP_345629337.1">
    <property type="nucleotide sequence ID" value="NZ_BAABJR010000005.1"/>
</dbReference>
<comment type="caution">
    <text evidence="1">The sequence shown here is derived from an EMBL/GenBank/DDBJ whole genome shotgun (WGS) entry which is preliminary data.</text>
</comment>
<evidence type="ECO:0000313" key="2">
    <source>
        <dbReference type="Proteomes" id="UP001499878"/>
    </source>
</evidence>
<evidence type="ECO:0008006" key="3">
    <source>
        <dbReference type="Google" id="ProtNLM"/>
    </source>
</evidence>
<reference evidence="2" key="1">
    <citation type="journal article" date="2019" name="Int. J. Syst. Evol. Microbiol.">
        <title>The Global Catalogue of Microorganisms (GCM) 10K type strain sequencing project: providing services to taxonomists for standard genome sequencing and annotation.</title>
        <authorList>
            <consortium name="The Broad Institute Genomics Platform"/>
            <consortium name="The Broad Institute Genome Sequencing Center for Infectious Disease"/>
            <person name="Wu L."/>
            <person name="Ma J."/>
        </authorList>
    </citation>
    <scope>NUCLEOTIDE SEQUENCE [LARGE SCALE GENOMIC DNA]</scope>
    <source>
        <strain evidence="2">JCM 18306</strain>
    </source>
</reference>
<protein>
    <recommendedName>
        <fullName evidence="3">XRE family transcriptional regulator</fullName>
    </recommendedName>
</protein>
<evidence type="ECO:0000313" key="1">
    <source>
        <dbReference type="EMBL" id="GAA5207570.1"/>
    </source>
</evidence>
<gene>
    <name evidence="1" type="ORF">GCM10023323_23620</name>
</gene>
<sequence>MLKIVGSIADVAEGQAGLVTERQAAACGASPAVLHELLEGRVIETVIPGVVRLRGGTRPSFPQLYAHWLLLAPDDPAWERPLPAAGVVSHGAAVRVYAVGNLPGPAAEFTVPPSHTATSSQDVLVHRAELEPQAELAQALEALELFGTTGTGADRLSYLLASVDGAETAADSGEDA</sequence>